<feature type="region of interest" description="Disordered" evidence="1">
    <location>
        <begin position="520"/>
        <end position="544"/>
    </location>
</feature>
<feature type="compositionally biased region" description="Low complexity" evidence="1">
    <location>
        <begin position="423"/>
        <end position="441"/>
    </location>
</feature>
<organism evidence="2 3">
    <name type="scientific">Aedes albopictus</name>
    <name type="common">Asian tiger mosquito</name>
    <name type="synonym">Stegomyia albopicta</name>
    <dbReference type="NCBI Taxonomy" id="7160"/>
    <lineage>
        <taxon>Eukaryota</taxon>
        <taxon>Metazoa</taxon>
        <taxon>Ecdysozoa</taxon>
        <taxon>Arthropoda</taxon>
        <taxon>Hexapoda</taxon>
        <taxon>Insecta</taxon>
        <taxon>Pterygota</taxon>
        <taxon>Neoptera</taxon>
        <taxon>Endopterygota</taxon>
        <taxon>Diptera</taxon>
        <taxon>Nematocera</taxon>
        <taxon>Culicoidea</taxon>
        <taxon>Culicidae</taxon>
        <taxon>Culicinae</taxon>
        <taxon>Aedini</taxon>
        <taxon>Aedes</taxon>
        <taxon>Stegomyia</taxon>
    </lineage>
</organism>
<keyword evidence="3" id="KW-1185">Reference proteome</keyword>
<sequence length="544" mass="59045">MGCGQSKIHLYPRKNKSKSNGKKSGHIEDADADEEDGHNGRDERDREINGEKEKLDEDGSLRDDGSPEPPNGEIVSILRKNGSLLQSQYVSPSGEISSSQQNFFRMLDQKIEEGPDYDSSSETEQALEEARMNALVQHWESASLTTSMCSSTSRSLQGTPVRQVPLRQPPLRPAFQQPLSAELLSQQQLLKQQHQLILQHHQQQQQQHQQQQQQQQQLQLMTSQQQQQQQQQIIHQNFNINMNINSPKRVVGAGNAVSVGGIPVSIDGRQLLSQTIIHQNYGVIQPSQTAPQLRPSSGRTLPTPVQCLQLSYYQQQQQQQLQAHQQQQIQQQQSQQMALASGGSGAATIGPIQPFQQQQQSLPPPHSYYNDILRHPLQLSTGQLQSQQQQSSASISSVSSALAAGGGPSSSLSSVVAVGSSGSLLSSGPSLQQQQQQQTPPSDAPRFPPAISVQRLAPQVQRQIRETQELIKDSCSQLYTSGYGSPGPPPMAPLRTSASATASAVAAARAAAAAAAAASVNRRATAGPSTTATTLETQYSQELS</sequence>
<feature type="compositionally biased region" description="Basic residues" evidence="1">
    <location>
        <begin position="10"/>
        <end position="24"/>
    </location>
</feature>
<evidence type="ECO:0000256" key="1">
    <source>
        <dbReference type="SAM" id="MobiDB-lite"/>
    </source>
</evidence>
<evidence type="ECO:0000313" key="3">
    <source>
        <dbReference type="Proteomes" id="UP000069940"/>
    </source>
</evidence>
<dbReference type="RefSeq" id="XP_062709924.1">
    <property type="nucleotide sequence ID" value="XM_062853940.1"/>
</dbReference>
<dbReference type="PANTHER" id="PTHR14974:SF3">
    <property type="entry name" value="SIMILAR TO RIKEN CDNA 1700025G04 GENE"/>
    <property type="match status" value="1"/>
</dbReference>
<name>A0ABM1XSC0_AEDAL</name>
<reference evidence="3" key="1">
    <citation type="journal article" date="2015" name="Proc. Natl. Acad. Sci. U.S.A.">
        <title>Genome sequence of the Asian Tiger mosquito, Aedes albopictus, reveals insights into its biology, genetics, and evolution.</title>
        <authorList>
            <person name="Chen X.G."/>
            <person name="Jiang X."/>
            <person name="Gu J."/>
            <person name="Xu M."/>
            <person name="Wu Y."/>
            <person name="Deng Y."/>
            <person name="Zhang C."/>
            <person name="Bonizzoni M."/>
            <person name="Dermauw W."/>
            <person name="Vontas J."/>
            <person name="Armbruster P."/>
            <person name="Huang X."/>
            <person name="Yang Y."/>
            <person name="Zhang H."/>
            <person name="He W."/>
            <person name="Peng H."/>
            <person name="Liu Y."/>
            <person name="Wu K."/>
            <person name="Chen J."/>
            <person name="Lirakis M."/>
            <person name="Topalis P."/>
            <person name="Van Leeuwen T."/>
            <person name="Hall A.B."/>
            <person name="Jiang X."/>
            <person name="Thorpe C."/>
            <person name="Mueller R.L."/>
            <person name="Sun C."/>
            <person name="Waterhouse R.M."/>
            <person name="Yan G."/>
            <person name="Tu Z.J."/>
            <person name="Fang X."/>
            <person name="James A.A."/>
        </authorList>
    </citation>
    <scope>NUCLEOTIDE SEQUENCE [LARGE SCALE GENOMIC DNA]</scope>
    <source>
        <strain evidence="3">Foshan</strain>
    </source>
</reference>
<dbReference type="EnsemblMetazoa" id="AALFPA23_002375.R2179">
    <property type="protein sequence ID" value="AALFPA23_002375.P2179"/>
    <property type="gene ID" value="AALFPA23_002375"/>
</dbReference>
<protein>
    <submittedName>
        <fullName evidence="2">Uncharacterized protein</fullName>
    </submittedName>
</protein>
<feature type="region of interest" description="Disordered" evidence="1">
    <location>
        <begin position="1"/>
        <end position="74"/>
    </location>
</feature>
<dbReference type="EnsemblMetazoa" id="AALFPA23_002375.R2177">
    <property type="protein sequence ID" value="AALFPA23_002375.P2177"/>
    <property type="gene ID" value="AALFPA23_002375"/>
</dbReference>
<proteinExistence type="predicted"/>
<dbReference type="GeneID" id="109418956"/>
<feature type="compositionally biased region" description="Polar residues" evidence="1">
    <location>
        <begin position="527"/>
        <end position="544"/>
    </location>
</feature>
<dbReference type="PANTHER" id="PTHR14974">
    <property type="entry name" value="SIMILAR TO RIKEN CDNA 1700025G04 GENE"/>
    <property type="match status" value="1"/>
</dbReference>
<feature type="compositionally biased region" description="Basic and acidic residues" evidence="1">
    <location>
        <begin position="37"/>
        <end position="65"/>
    </location>
</feature>
<dbReference type="RefSeq" id="XP_062709923.1">
    <property type="nucleotide sequence ID" value="XM_062853939.1"/>
</dbReference>
<dbReference type="EnsemblMetazoa" id="AALFPA23_002375.R2178">
    <property type="protein sequence ID" value="AALFPA23_002375.P2178"/>
    <property type="gene ID" value="AALFPA23_002375"/>
</dbReference>
<dbReference type="RefSeq" id="XP_029733581.1">
    <property type="nucleotide sequence ID" value="XM_029877721.2"/>
</dbReference>
<evidence type="ECO:0000313" key="2">
    <source>
        <dbReference type="EnsemblMetazoa" id="AALFPA23_002375.P2178"/>
    </source>
</evidence>
<dbReference type="Pfam" id="PF15389">
    <property type="entry name" value="DUF4612"/>
    <property type="match status" value="1"/>
</dbReference>
<dbReference type="Proteomes" id="UP000069940">
    <property type="component" value="Unassembled WGS sequence"/>
</dbReference>
<reference evidence="2" key="2">
    <citation type="submission" date="2025-05" db="UniProtKB">
        <authorList>
            <consortium name="EnsemblMetazoa"/>
        </authorList>
    </citation>
    <scope>IDENTIFICATION</scope>
    <source>
        <strain evidence="2">Foshan</strain>
    </source>
</reference>
<feature type="region of interest" description="Disordered" evidence="1">
    <location>
        <begin position="423"/>
        <end position="449"/>
    </location>
</feature>
<dbReference type="InterPro" id="IPR027967">
    <property type="entry name" value="DUF4612"/>
</dbReference>
<accession>A0ABM1XSC0</accession>